<proteinExistence type="predicted"/>
<keyword evidence="1" id="KW-1133">Transmembrane helix</keyword>
<comment type="caution">
    <text evidence="2">The sequence shown here is derived from an EMBL/GenBank/DDBJ whole genome shotgun (WGS) entry which is preliminary data.</text>
</comment>
<accession>A0A0V1JCD5</accession>
<gene>
    <name evidence="2" type="ORF">T4C_3198</name>
</gene>
<protein>
    <submittedName>
        <fullName evidence="2">Uncharacterized protein</fullName>
    </submittedName>
</protein>
<organism evidence="2 3">
    <name type="scientific">Trichinella pseudospiralis</name>
    <name type="common">Parasitic roundworm</name>
    <dbReference type="NCBI Taxonomy" id="6337"/>
    <lineage>
        <taxon>Eukaryota</taxon>
        <taxon>Metazoa</taxon>
        <taxon>Ecdysozoa</taxon>
        <taxon>Nematoda</taxon>
        <taxon>Enoplea</taxon>
        <taxon>Dorylaimia</taxon>
        <taxon>Trichinellida</taxon>
        <taxon>Trichinellidae</taxon>
        <taxon>Trichinella</taxon>
    </lineage>
</organism>
<evidence type="ECO:0000313" key="3">
    <source>
        <dbReference type="Proteomes" id="UP000054826"/>
    </source>
</evidence>
<keyword evidence="1" id="KW-0812">Transmembrane</keyword>
<feature type="transmembrane region" description="Helical" evidence="1">
    <location>
        <begin position="6"/>
        <end position="35"/>
    </location>
</feature>
<dbReference type="AlphaFoldDB" id="A0A0V1JCD5"/>
<evidence type="ECO:0000313" key="2">
    <source>
        <dbReference type="EMBL" id="KRZ32651.1"/>
    </source>
</evidence>
<dbReference type="Proteomes" id="UP000054826">
    <property type="component" value="Unassembled WGS sequence"/>
</dbReference>
<evidence type="ECO:0000256" key="1">
    <source>
        <dbReference type="SAM" id="Phobius"/>
    </source>
</evidence>
<reference evidence="2 3" key="1">
    <citation type="submission" date="2015-01" db="EMBL/GenBank/DDBJ databases">
        <title>Evolution of Trichinella species and genotypes.</title>
        <authorList>
            <person name="Korhonen P.K."/>
            <person name="Edoardo P."/>
            <person name="Giuseppe L.R."/>
            <person name="Gasser R.B."/>
        </authorList>
    </citation>
    <scope>NUCLEOTIDE SEQUENCE [LARGE SCALE GENOMIC DNA]</scope>
    <source>
        <strain evidence="2">ISS176</strain>
    </source>
</reference>
<keyword evidence="1" id="KW-0472">Membrane</keyword>
<sequence length="239" mass="27395">MTFSYLVIVFLWKLSSILVFKAVAIVVPMIMYNLFCEFFNNSKEKKNPVPRNTDNDGPLVVFFNVALYKAVGKIFPRGRRRITIKCRTTAIRHAVVMFNFIVSLLRGDYQLAFRITSRRERQFLAVVCPIAANQMSRIFTGGEDKAQLPKATFSEIDVARKEIRCNCMVLATDTTTNGYRYRYGIENGGEKKNKNADETVQKFIDSKKQTRRKQEACMISWVYGFYNAGIGMLRKGASN</sequence>
<dbReference type="EMBL" id="JYDV01000109">
    <property type="protein sequence ID" value="KRZ32651.1"/>
    <property type="molecule type" value="Genomic_DNA"/>
</dbReference>
<name>A0A0V1JCD5_TRIPS</name>